<dbReference type="EMBL" id="JAFLQW010000139">
    <property type="protein sequence ID" value="MBO0348532.1"/>
    <property type="molecule type" value="Genomic_DNA"/>
</dbReference>
<dbReference type="InterPro" id="IPR025889">
    <property type="entry name" value="GSP17M-like_dom"/>
</dbReference>
<gene>
    <name evidence="3" type="ORF">J0895_05310</name>
</gene>
<organism evidence="3 4">
    <name type="scientific">Phormidium pseudopriestleyi FRX01</name>
    <dbReference type="NCBI Taxonomy" id="1759528"/>
    <lineage>
        <taxon>Bacteria</taxon>
        <taxon>Bacillati</taxon>
        <taxon>Cyanobacteriota</taxon>
        <taxon>Cyanophyceae</taxon>
        <taxon>Oscillatoriophycideae</taxon>
        <taxon>Oscillatoriales</taxon>
        <taxon>Oscillatoriaceae</taxon>
        <taxon>Phormidium</taxon>
    </lineage>
</organism>
<dbReference type="PANTHER" id="PTHR36109">
    <property type="entry name" value="MEMBRANE PROTEIN-RELATED"/>
    <property type="match status" value="1"/>
</dbReference>
<protein>
    <submittedName>
        <fullName evidence="3">DUF1269 domain-containing protein</fullName>
    </submittedName>
</protein>
<dbReference type="PANTHER" id="PTHR36109:SF2">
    <property type="entry name" value="MEMBRANE PROTEIN"/>
    <property type="match status" value="1"/>
</dbReference>
<evidence type="ECO:0000259" key="2">
    <source>
        <dbReference type="Pfam" id="PF11181"/>
    </source>
</evidence>
<reference evidence="3 4" key="1">
    <citation type="submission" date="2021-03" db="EMBL/GenBank/DDBJ databases">
        <title>Metabolic Capacity of the Antarctic Cyanobacterium Phormidium pseudopriestleyi that Sustains Oxygenic Photosynthesis in the Presence of Hydrogen Sulfide.</title>
        <authorList>
            <person name="Lumian J.E."/>
            <person name="Jungblut A.D."/>
            <person name="Dillon M.L."/>
            <person name="Hawes I."/>
            <person name="Doran P.T."/>
            <person name="Mackey T.J."/>
            <person name="Dick G.J."/>
            <person name="Grettenberger C.L."/>
            <person name="Sumner D.Y."/>
        </authorList>
    </citation>
    <scope>NUCLEOTIDE SEQUENCE [LARGE SCALE GENOMIC DNA]</scope>
    <source>
        <strain evidence="3 4">FRX01</strain>
    </source>
</reference>
<sequence>MALTYQKRAVGTFPTRTQAERALRELKDSGFPMERVSVIAKDENSPVSDDLHGDDRGNKADEGAAVGAATGGAIGTITGLLVGLGALAIPGIGPIMLAGATATALATTVGGAAVGAAAGGLIGALVGLGIPEERARVYHERVARGDYLVIVDGTEADIARADTILNRGGIEEWGVYDAHHTQDVHHQNDVVRHQETVVEHQTPVVERERDVVRTDGDVVYEDNVVKVVDHTTERDIRR</sequence>
<feature type="domain" description="General stress protein 17M-like" evidence="2">
    <location>
        <begin position="10"/>
        <end position="81"/>
    </location>
</feature>
<dbReference type="Pfam" id="PF11181">
    <property type="entry name" value="YflT"/>
    <property type="match status" value="1"/>
</dbReference>
<keyword evidence="1" id="KW-1133">Transmembrane helix</keyword>
<evidence type="ECO:0000256" key="1">
    <source>
        <dbReference type="SAM" id="Phobius"/>
    </source>
</evidence>
<comment type="caution">
    <text evidence="3">The sequence shown here is derived from an EMBL/GenBank/DDBJ whole genome shotgun (WGS) entry which is preliminary data.</text>
</comment>
<feature type="transmembrane region" description="Helical" evidence="1">
    <location>
        <begin position="65"/>
        <end position="89"/>
    </location>
</feature>
<evidence type="ECO:0000313" key="4">
    <source>
        <dbReference type="Proteomes" id="UP000664844"/>
    </source>
</evidence>
<feature type="transmembrane region" description="Helical" evidence="1">
    <location>
        <begin position="95"/>
        <end position="128"/>
    </location>
</feature>
<dbReference type="InterPro" id="IPR052948">
    <property type="entry name" value="Low_temp-induced_all0457"/>
</dbReference>
<name>A0ABS3FN60_9CYAN</name>
<dbReference type="Proteomes" id="UP000664844">
    <property type="component" value="Unassembled WGS sequence"/>
</dbReference>
<dbReference type="RefSeq" id="WP_207087080.1">
    <property type="nucleotide sequence ID" value="NZ_JAFLQW010000139.1"/>
</dbReference>
<proteinExistence type="predicted"/>
<accession>A0ABS3FN60</accession>
<keyword evidence="1" id="KW-0812">Transmembrane</keyword>
<keyword evidence="4" id="KW-1185">Reference proteome</keyword>
<keyword evidence="1" id="KW-0472">Membrane</keyword>
<evidence type="ECO:0000313" key="3">
    <source>
        <dbReference type="EMBL" id="MBO0348532.1"/>
    </source>
</evidence>